<keyword evidence="4" id="KW-1185">Reference proteome</keyword>
<dbReference type="EMBL" id="FJUX01000068">
    <property type="protein sequence ID" value="CZT04358.1"/>
    <property type="molecule type" value="Genomic_DNA"/>
</dbReference>
<proteinExistence type="predicted"/>
<protein>
    <recommendedName>
        <fullName evidence="2">2EXR domain-containing protein</fullName>
    </recommendedName>
</protein>
<gene>
    <name evidence="3" type="ORF">RAG0_10854</name>
</gene>
<dbReference type="OrthoDB" id="3473305at2759"/>
<accession>A0A1E1L441</accession>
<dbReference type="InterPro" id="IPR045518">
    <property type="entry name" value="2EXR"/>
</dbReference>
<dbReference type="Pfam" id="PF20150">
    <property type="entry name" value="2EXR"/>
    <property type="match status" value="1"/>
</dbReference>
<dbReference type="PANTHER" id="PTHR35910">
    <property type="entry name" value="2EXR DOMAIN-CONTAINING PROTEIN"/>
    <property type="match status" value="1"/>
</dbReference>
<dbReference type="AlphaFoldDB" id="A0A1E1L441"/>
<sequence length="326" mass="37148">MSAIGFSPNMPLEDASILPVEHWCPVEDKWVYGIQPRYRYLDMDEPSYRVTAAEATSTVTDSTISRSNTMDSTMTDTTIAGSTTKDSEMTDTTITESRITGSVIIDFPKTKLHTCVFFTVFAELSKEIQLMIWKSAADLPRAIVIDYKEGHLYRLKNPSKVPAILHACADSRSVGLTYFDLSFKHEISGFPSYINWKVDTLVFPRAFTLFTLFANVKEEERFNFVIPLHSSAKKVPLEEKVKLMVLAVSDVFHLMTTKRLILGCKNLVSVKFYAALSGYHNQDQEMDWAISCITRDLTQARKDKPMLDVKRITEQEFQRFMTIETV</sequence>
<organism evidence="3 4">
    <name type="scientific">Rhynchosporium agropyri</name>
    <dbReference type="NCBI Taxonomy" id="914238"/>
    <lineage>
        <taxon>Eukaryota</taxon>
        <taxon>Fungi</taxon>
        <taxon>Dikarya</taxon>
        <taxon>Ascomycota</taxon>
        <taxon>Pezizomycotina</taxon>
        <taxon>Leotiomycetes</taxon>
        <taxon>Helotiales</taxon>
        <taxon>Ploettnerulaceae</taxon>
        <taxon>Rhynchosporium</taxon>
    </lineage>
</organism>
<feature type="region of interest" description="Disordered" evidence="1">
    <location>
        <begin position="61"/>
        <end position="90"/>
    </location>
</feature>
<evidence type="ECO:0000259" key="2">
    <source>
        <dbReference type="Pfam" id="PF20150"/>
    </source>
</evidence>
<evidence type="ECO:0000313" key="3">
    <source>
        <dbReference type="EMBL" id="CZT04358.1"/>
    </source>
</evidence>
<evidence type="ECO:0000256" key="1">
    <source>
        <dbReference type="SAM" id="MobiDB-lite"/>
    </source>
</evidence>
<dbReference type="PANTHER" id="PTHR35910:SF6">
    <property type="entry name" value="2EXR DOMAIN-CONTAINING PROTEIN"/>
    <property type="match status" value="1"/>
</dbReference>
<dbReference type="Proteomes" id="UP000178912">
    <property type="component" value="Unassembled WGS sequence"/>
</dbReference>
<reference evidence="4" key="1">
    <citation type="submission" date="2016-03" db="EMBL/GenBank/DDBJ databases">
        <authorList>
            <person name="Guldener U."/>
        </authorList>
    </citation>
    <scope>NUCLEOTIDE SEQUENCE [LARGE SCALE GENOMIC DNA]</scope>
    <source>
        <strain evidence="4">04CH-RAC-A.6.1</strain>
    </source>
</reference>
<feature type="compositionally biased region" description="Low complexity" evidence="1">
    <location>
        <begin position="67"/>
        <end position="78"/>
    </location>
</feature>
<name>A0A1E1L441_9HELO</name>
<evidence type="ECO:0000313" key="4">
    <source>
        <dbReference type="Proteomes" id="UP000178912"/>
    </source>
</evidence>
<feature type="domain" description="2EXR" evidence="2">
    <location>
        <begin position="118"/>
        <end position="201"/>
    </location>
</feature>
<feature type="compositionally biased region" description="Polar residues" evidence="1">
    <location>
        <begin position="79"/>
        <end position="90"/>
    </location>
</feature>